<feature type="region of interest" description="Disordered" evidence="1">
    <location>
        <begin position="352"/>
        <end position="373"/>
    </location>
</feature>
<dbReference type="PROSITE" id="PS50206">
    <property type="entry name" value="RHODANESE_3"/>
    <property type="match status" value="1"/>
</dbReference>
<keyword evidence="4" id="KW-1185">Reference proteome</keyword>
<dbReference type="AlphaFoldDB" id="A0A5B7E0S7"/>
<dbReference type="Gene3D" id="3.40.250.10">
    <property type="entry name" value="Rhodanese-like domain"/>
    <property type="match status" value="1"/>
</dbReference>
<organism evidence="3 4">
    <name type="scientific">Portunus trituberculatus</name>
    <name type="common">Swimming crab</name>
    <name type="synonym">Neptunus trituberculatus</name>
    <dbReference type="NCBI Taxonomy" id="210409"/>
    <lineage>
        <taxon>Eukaryota</taxon>
        <taxon>Metazoa</taxon>
        <taxon>Ecdysozoa</taxon>
        <taxon>Arthropoda</taxon>
        <taxon>Crustacea</taxon>
        <taxon>Multicrustacea</taxon>
        <taxon>Malacostraca</taxon>
        <taxon>Eumalacostraca</taxon>
        <taxon>Eucarida</taxon>
        <taxon>Decapoda</taxon>
        <taxon>Pleocyemata</taxon>
        <taxon>Brachyura</taxon>
        <taxon>Eubrachyura</taxon>
        <taxon>Portunoidea</taxon>
        <taxon>Portunidae</taxon>
        <taxon>Portuninae</taxon>
        <taxon>Portunus</taxon>
    </lineage>
</organism>
<gene>
    <name evidence="3" type="primary">Dusp10_0</name>
    <name evidence="3" type="ORF">E2C01_020161</name>
</gene>
<reference evidence="3 4" key="1">
    <citation type="submission" date="2019-05" db="EMBL/GenBank/DDBJ databases">
        <title>Another draft genome of Portunus trituberculatus and its Hox gene families provides insights of decapod evolution.</title>
        <authorList>
            <person name="Jeong J.-H."/>
            <person name="Song I."/>
            <person name="Kim S."/>
            <person name="Choi T."/>
            <person name="Kim D."/>
            <person name="Ryu S."/>
            <person name="Kim W."/>
        </authorList>
    </citation>
    <scope>NUCLEOTIDE SEQUENCE [LARGE SCALE GENOMIC DNA]</scope>
    <source>
        <tissue evidence="3">Muscle</tissue>
    </source>
</reference>
<feature type="region of interest" description="Disordered" evidence="1">
    <location>
        <begin position="198"/>
        <end position="229"/>
    </location>
</feature>
<dbReference type="EMBL" id="VSRR010001681">
    <property type="protein sequence ID" value="MPC27009.1"/>
    <property type="molecule type" value="Genomic_DNA"/>
</dbReference>
<dbReference type="InterPro" id="IPR001763">
    <property type="entry name" value="Rhodanese-like_dom"/>
</dbReference>
<evidence type="ECO:0000313" key="4">
    <source>
        <dbReference type="Proteomes" id="UP000324222"/>
    </source>
</evidence>
<sequence>MLSEGRREGLRLALNRSLSEPGEASGEAAVRCPVSLPQLMAPQVVSMPASPCGESATIQRSLLLRRARALQPAEVARKLTKTKPRNFLLVDLRPFISYNLRHVRSAINLNCSDRFNRKRLQLRRASVVDLAVSPFGRDQLKKRCYKEIIVYDDATSDLEALPPTHPVYLVLTALLEDNREPLLLKGPFRLLLARSPSRGLGSGPRLARPEARPVKEVPHQEAAPRKGDLVKGLSPRLLSPHVAVHPSLFTRDFRCGLGVKGGRGRTEARHLATFRSHTRVRSIALHCHESSSPVPDFQVYAFLVRVGTNEEVQSRSVTRGGDEECGGRPTPRCLPTVSSQLCLTEVSRRRSELPAGGRSAPFSLPGSRPLQVSGSRANSSAATLVLPASLLPLGKNAACLLMREGEVKSLKVTPAGNHIIRLVFAARCTGLVRGGGDDGTLLPYSAHGYHTLPR</sequence>
<evidence type="ECO:0000313" key="3">
    <source>
        <dbReference type="EMBL" id="MPC27009.1"/>
    </source>
</evidence>
<dbReference type="SUPFAM" id="SSF52821">
    <property type="entry name" value="Rhodanese/Cell cycle control phosphatase"/>
    <property type="match status" value="1"/>
</dbReference>
<dbReference type="InterPro" id="IPR036873">
    <property type="entry name" value="Rhodanese-like_dom_sf"/>
</dbReference>
<accession>A0A5B7E0S7</accession>
<comment type="caution">
    <text evidence="3">The sequence shown here is derived from an EMBL/GenBank/DDBJ whole genome shotgun (WGS) entry which is preliminary data.</text>
</comment>
<dbReference type="OrthoDB" id="426001at2759"/>
<feature type="domain" description="Rhodanese" evidence="2">
    <location>
        <begin position="83"/>
        <end position="153"/>
    </location>
</feature>
<evidence type="ECO:0000259" key="2">
    <source>
        <dbReference type="PROSITE" id="PS50206"/>
    </source>
</evidence>
<feature type="compositionally biased region" description="Basic and acidic residues" evidence="1">
    <location>
        <begin position="207"/>
        <end position="229"/>
    </location>
</feature>
<dbReference type="Proteomes" id="UP000324222">
    <property type="component" value="Unassembled WGS sequence"/>
</dbReference>
<protein>
    <submittedName>
        <fullName evidence="3">Dual specificity protein phosphatase 10</fullName>
    </submittedName>
</protein>
<proteinExistence type="predicted"/>
<name>A0A5B7E0S7_PORTR</name>
<evidence type="ECO:0000256" key="1">
    <source>
        <dbReference type="SAM" id="MobiDB-lite"/>
    </source>
</evidence>